<dbReference type="GO" id="GO:0008745">
    <property type="term" value="F:N-acetylmuramoyl-L-alanine amidase activity"/>
    <property type="evidence" value="ECO:0007669"/>
    <property type="project" value="UniProtKB-EC"/>
</dbReference>
<dbReference type="Pfam" id="PF01510">
    <property type="entry name" value="Amidase_2"/>
    <property type="match status" value="1"/>
</dbReference>
<keyword evidence="3" id="KW-1185">Reference proteome</keyword>
<dbReference type="GO" id="GO:0009253">
    <property type="term" value="P:peptidoglycan catabolic process"/>
    <property type="evidence" value="ECO:0007669"/>
    <property type="project" value="InterPro"/>
</dbReference>
<dbReference type="EMBL" id="JSUQ01000028">
    <property type="protein sequence ID" value="KHQ50270.1"/>
    <property type="molecule type" value="Genomic_DNA"/>
</dbReference>
<gene>
    <name evidence="2" type="ORF">OA50_05118</name>
</gene>
<dbReference type="SUPFAM" id="SSF55846">
    <property type="entry name" value="N-acetylmuramoyl-L-alanine amidase-like"/>
    <property type="match status" value="1"/>
</dbReference>
<dbReference type="InterPro" id="IPR036505">
    <property type="entry name" value="Amidase/PGRP_sf"/>
</dbReference>
<proteinExistence type="predicted"/>
<evidence type="ECO:0000313" key="3">
    <source>
        <dbReference type="Proteomes" id="UP000030960"/>
    </source>
</evidence>
<dbReference type="Gene3D" id="3.40.80.10">
    <property type="entry name" value="Peptidoglycan recognition protein-like"/>
    <property type="match status" value="1"/>
</dbReference>
<protein>
    <submittedName>
        <fullName evidence="2">Lysozyme</fullName>
        <ecNumber evidence="2">3.5.1.28</ecNumber>
    </submittedName>
</protein>
<dbReference type="EC" id="3.5.1.28" evidence="2"/>
<sequence length="161" mass="18501">MIYQGKARYPVHEAILHTSATPGGWDDGKSDQEVLDAFWRWHVEGHPHRWRKVGYHRIIRTDGTVLWDTKYLRSITEIGAHVRERNRGTIGICLIPARTVPNVLRPGTYFADFYTSAQRIAVKEYLGELAELTELKWVTGHNDYAAKACPGFKVDGREWLP</sequence>
<dbReference type="STRING" id="561184.SAMN05216376_111114"/>
<dbReference type="CDD" id="cd06583">
    <property type="entry name" value="PGRP"/>
    <property type="match status" value="1"/>
</dbReference>
<dbReference type="RefSeq" id="WP_043146352.1">
    <property type="nucleotide sequence ID" value="NZ_JSUQ01000028.1"/>
</dbReference>
<organism evidence="2 3">
    <name type="scientific">Mameliella alba</name>
    <dbReference type="NCBI Taxonomy" id="561184"/>
    <lineage>
        <taxon>Bacteria</taxon>
        <taxon>Pseudomonadati</taxon>
        <taxon>Pseudomonadota</taxon>
        <taxon>Alphaproteobacteria</taxon>
        <taxon>Rhodobacterales</taxon>
        <taxon>Roseobacteraceae</taxon>
        <taxon>Mameliella</taxon>
    </lineage>
</organism>
<comment type="caution">
    <text evidence="2">The sequence shown here is derived from an EMBL/GenBank/DDBJ whole genome shotgun (WGS) entry which is preliminary data.</text>
</comment>
<name>A0A0B3RG94_9RHOB</name>
<dbReference type="InterPro" id="IPR002502">
    <property type="entry name" value="Amidase_domain"/>
</dbReference>
<dbReference type="Proteomes" id="UP000030960">
    <property type="component" value="Unassembled WGS sequence"/>
</dbReference>
<dbReference type="AlphaFoldDB" id="A0A0B3RG94"/>
<accession>A0A0B3RG94</accession>
<reference evidence="2 3" key="1">
    <citation type="submission" date="2014-10" db="EMBL/GenBank/DDBJ databases">
        <title>Genome sequence of Ponticoccus sp. strain UMTAT08 isolated from clonal culture of toxic dinoflagellate Alexandrium tamiyavanichii.</title>
        <authorList>
            <person name="Gan H.Y."/>
            <person name="Muhd D.-D."/>
            <person name="Mohd Noor M.E."/>
            <person name="Yeong Y.S."/>
            <person name="Usup G."/>
        </authorList>
    </citation>
    <scope>NUCLEOTIDE SEQUENCE [LARGE SCALE GENOMIC DNA]</scope>
    <source>
        <strain evidence="2 3">UMTAT08</strain>
    </source>
</reference>
<feature type="domain" description="N-acetylmuramoyl-L-alanine amidase" evidence="1">
    <location>
        <begin position="10"/>
        <end position="151"/>
    </location>
</feature>
<evidence type="ECO:0000313" key="2">
    <source>
        <dbReference type="EMBL" id="KHQ50270.1"/>
    </source>
</evidence>
<keyword evidence="2" id="KW-0378">Hydrolase</keyword>
<evidence type="ECO:0000259" key="1">
    <source>
        <dbReference type="Pfam" id="PF01510"/>
    </source>
</evidence>